<proteinExistence type="predicted"/>
<keyword evidence="4" id="KW-1185">Reference proteome</keyword>
<evidence type="ECO:0000313" key="4">
    <source>
        <dbReference type="Proteomes" id="UP000675747"/>
    </source>
</evidence>
<reference evidence="2" key="2">
    <citation type="submission" date="2021-04" db="EMBL/GenBank/DDBJ databases">
        <authorList>
            <person name="Karlyshev A.V."/>
        </authorList>
    </citation>
    <scope>NUCLEOTIDE SEQUENCE</scope>
    <source>
        <strain evidence="2">LMG 29479</strain>
    </source>
</reference>
<evidence type="ECO:0000313" key="2">
    <source>
        <dbReference type="EMBL" id="MBR0561352.1"/>
    </source>
</evidence>
<dbReference type="Proteomes" id="UP000675747">
    <property type="component" value="Unassembled WGS sequence"/>
</dbReference>
<dbReference type="EMBL" id="JAGQFT020000004">
    <property type="protein sequence ID" value="MBS7456958.1"/>
    <property type="molecule type" value="Genomic_DNA"/>
</dbReference>
<dbReference type="EMBL" id="JAGQFT010000008">
    <property type="protein sequence ID" value="MBR0561352.1"/>
    <property type="molecule type" value="Genomic_DNA"/>
</dbReference>
<protein>
    <submittedName>
        <fullName evidence="2">Ester cyclase</fullName>
    </submittedName>
</protein>
<gene>
    <name evidence="3" type="ORF">KB893_007400</name>
    <name evidence="2" type="ORF">KB893_02280</name>
</gene>
<evidence type="ECO:0000256" key="1">
    <source>
        <dbReference type="SAM" id="SignalP"/>
    </source>
</evidence>
<reference evidence="3 4" key="1">
    <citation type="journal article" date="2021" name="Microbiol. Resour. Announc.">
        <title>Draft Genome Sequence of Coralloluteibacterium stylophorae LMG 29479T.</title>
        <authorList>
            <person name="Karlyshev A.V."/>
            <person name="Kudryashova E.B."/>
            <person name="Ariskina E.V."/>
            <person name="Conroy A.P."/>
            <person name="Abidueva E.Y."/>
        </authorList>
    </citation>
    <scope>NUCLEOTIDE SEQUENCE [LARGE SCALE GENOMIC DNA]</scope>
    <source>
        <strain evidence="3 4">LMG 29479</strain>
    </source>
</reference>
<dbReference type="RefSeq" id="WP_211925319.1">
    <property type="nucleotide sequence ID" value="NZ_JAGQFT020000004.1"/>
</dbReference>
<dbReference type="AlphaFoldDB" id="A0A8J8AWI9"/>
<accession>A0A8J8AWI9</accession>
<dbReference type="InterPro" id="IPR032710">
    <property type="entry name" value="NTF2-like_dom_sf"/>
</dbReference>
<dbReference type="Pfam" id="PF07366">
    <property type="entry name" value="SnoaL"/>
    <property type="match status" value="1"/>
</dbReference>
<keyword evidence="1" id="KW-0732">Signal</keyword>
<dbReference type="Gene3D" id="3.10.450.50">
    <property type="match status" value="1"/>
</dbReference>
<dbReference type="GO" id="GO:0030638">
    <property type="term" value="P:polyketide metabolic process"/>
    <property type="evidence" value="ECO:0007669"/>
    <property type="project" value="InterPro"/>
</dbReference>
<dbReference type="SUPFAM" id="SSF54427">
    <property type="entry name" value="NTF2-like"/>
    <property type="match status" value="1"/>
</dbReference>
<feature type="signal peptide" evidence="1">
    <location>
        <begin position="1"/>
        <end position="24"/>
    </location>
</feature>
<dbReference type="InterPro" id="IPR009959">
    <property type="entry name" value="Cyclase_SnoaL-like"/>
</dbReference>
<sequence>MPRRSHPARILAAGLALAAGSGHATGLVQPEVVVADASLAPAQRAAMELAARRYGSFWDTGDEALALQALAPDFVDMTPPPGREQGPRGALLASRAFRAAVPDLRCEVEQMIVAGDRVVVHLHFRGHFTGSFQDIRGRGQAIDFVATDIYRIEDGRIAANWHIEDNLALMRQLGAL</sequence>
<name>A0A8J8AWI9_9GAMM</name>
<comment type="caution">
    <text evidence="2">The sequence shown here is derived from an EMBL/GenBank/DDBJ whole genome shotgun (WGS) entry which is preliminary data.</text>
</comment>
<evidence type="ECO:0000313" key="3">
    <source>
        <dbReference type="EMBL" id="MBS7456958.1"/>
    </source>
</evidence>
<organism evidence="2">
    <name type="scientific">Coralloluteibacterium stylophorae</name>
    <dbReference type="NCBI Taxonomy" id="1776034"/>
    <lineage>
        <taxon>Bacteria</taxon>
        <taxon>Pseudomonadati</taxon>
        <taxon>Pseudomonadota</taxon>
        <taxon>Gammaproteobacteria</taxon>
        <taxon>Lysobacterales</taxon>
        <taxon>Lysobacteraceae</taxon>
        <taxon>Coralloluteibacterium</taxon>
    </lineage>
</organism>
<dbReference type="PANTHER" id="PTHR38436:SF1">
    <property type="entry name" value="ESTER CYCLASE"/>
    <property type="match status" value="1"/>
</dbReference>
<feature type="chain" id="PRO_5042774447" evidence="1">
    <location>
        <begin position="25"/>
        <end position="176"/>
    </location>
</feature>
<dbReference type="PANTHER" id="PTHR38436">
    <property type="entry name" value="POLYKETIDE CYCLASE SNOAL-LIKE DOMAIN"/>
    <property type="match status" value="1"/>
</dbReference>